<comment type="cofactor">
    <cofactor evidence="2 13">
        <name>Mg(2+)</name>
        <dbReference type="ChEBI" id="CHEBI:18420"/>
    </cofactor>
</comment>
<feature type="binding site" evidence="13">
    <location>
        <position position="177"/>
    </location>
    <ligand>
        <name>Ca(2+)</name>
        <dbReference type="ChEBI" id="CHEBI:29108"/>
    </ligand>
</feature>
<comment type="caution">
    <text evidence="16">The sequence shown here is derived from an EMBL/GenBank/DDBJ whole genome shotgun (WGS) entry which is preliminary data.</text>
</comment>
<feature type="binding site" evidence="13">
    <location>
        <position position="103"/>
    </location>
    <ligand>
        <name>Ca(2+)</name>
        <dbReference type="ChEBI" id="CHEBI:29108"/>
    </ligand>
</feature>
<evidence type="ECO:0000256" key="6">
    <source>
        <dbReference type="ARBA" id="ARBA00022801"/>
    </source>
</evidence>
<evidence type="ECO:0000256" key="1">
    <source>
        <dbReference type="ARBA" id="ARBA00001913"/>
    </source>
</evidence>
<dbReference type="EC" id="3.7.1.2" evidence="4"/>
<keyword evidence="17" id="KW-1185">Reference proteome</keyword>
<name>A0A3A3ZJW4_9ACTN</name>
<dbReference type="AlphaFoldDB" id="A0A3A3ZJW4"/>
<evidence type="ECO:0000256" key="9">
    <source>
        <dbReference type="ARBA" id="ARBA00022878"/>
    </source>
</evidence>
<evidence type="ECO:0000256" key="4">
    <source>
        <dbReference type="ARBA" id="ARBA00012094"/>
    </source>
</evidence>
<feature type="domain" description="Fumarylacetoacetase-like C-terminal" evidence="14">
    <location>
        <begin position="102"/>
        <end position="385"/>
    </location>
</feature>
<feature type="binding site" evidence="12">
    <location>
        <position position="220"/>
    </location>
    <ligand>
        <name>substrate</name>
    </ligand>
</feature>
<feature type="binding site" evidence="13">
    <location>
        <position position="233"/>
    </location>
    <ligand>
        <name>Mg(2+)</name>
        <dbReference type="ChEBI" id="CHEBI:18420"/>
    </ligand>
</feature>
<dbReference type="SUPFAM" id="SSF63433">
    <property type="entry name" value="Fumarylacetoacetate hydrolase, FAH, N-terminal domain"/>
    <property type="match status" value="1"/>
</dbReference>
<keyword evidence="9" id="KW-0828">Tyrosine catabolism</keyword>
<feature type="binding site" evidence="13">
    <location>
        <position position="175"/>
    </location>
    <ligand>
        <name>Ca(2+)</name>
        <dbReference type="ChEBI" id="CHEBI:29108"/>
    </ligand>
</feature>
<keyword evidence="10" id="KW-0585">Phenylalanine catabolism</keyword>
<feature type="binding site" evidence="12">
    <location>
        <position position="322"/>
    </location>
    <ligand>
        <name>substrate</name>
    </ligand>
</feature>
<dbReference type="SUPFAM" id="SSF56529">
    <property type="entry name" value="FAH"/>
    <property type="match status" value="1"/>
</dbReference>
<dbReference type="InterPro" id="IPR036462">
    <property type="entry name" value="Fumarylacetoacetase_N_sf"/>
</dbReference>
<reference evidence="16 17" key="1">
    <citation type="submission" date="2018-09" db="EMBL/GenBank/DDBJ databases">
        <title>YIM 75000 draft genome.</title>
        <authorList>
            <person name="Tang S."/>
            <person name="Feng Y."/>
        </authorList>
    </citation>
    <scope>NUCLEOTIDE SEQUENCE [LARGE SCALE GENOMIC DNA]</scope>
    <source>
        <strain evidence="16 17">YIM 75000</strain>
    </source>
</reference>
<sequence>MADPYGVHNLPYGSFSTGGGAPRLGVRYGDAVLDVAAALPPSGARAEALRSLDALLAAGPAVWREVRAALQDLLTGSAVPAEHLHPLEGVRLHLPFTVADYVDFYASEQHASNVGRILRPGQDPLPAAWRHLPIGYHGRSGTVVVSGTDVVRPCGQRREDDGTVAFGPTRRLDLEAELGFVVGVPTALGEPVPLERFAEHVLGVCLVDDWSARDVQAFEYVPLGPFLGKSFATSVSPWVVPLAALEHARVPPPPRDPRPLPHLDDAGTGPWGLDVRLEVLVQGTVVSRPPAAGLYWTGAQQLAHLTSGGASLRTGDLYASGTVSGPAREERGSLLELSWGGTEPVALADGTTRTYLEDGDEVVVRGTAPGPGDRVVGLGEVRGRVLPARGQPT</sequence>
<keyword evidence="7 13" id="KW-0106">Calcium</keyword>
<dbReference type="GO" id="GO:0004334">
    <property type="term" value="F:fumarylacetoacetase activity"/>
    <property type="evidence" value="ECO:0007669"/>
    <property type="project" value="UniProtKB-EC"/>
</dbReference>
<dbReference type="FunFam" id="3.90.850.10:FF:000011">
    <property type="entry name" value="Fumarylacetoacetase"/>
    <property type="match status" value="1"/>
</dbReference>
<proteinExistence type="predicted"/>
<dbReference type="InterPro" id="IPR005959">
    <property type="entry name" value="Fumarylacetoacetase"/>
</dbReference>
<evidence type="ECO:0000259" key="14">
    <source>
        <dbReference type="Pfam" id="PF01557"/>
    </source>
</evidence>
<evidence type="ECO:0000259" key="15">
    <source>
        <dbReference type="Pfam" id="PF09298"/>
    </source>
</evidence>
<dbReference type="InterPro" id="IPR036663">
    <property type="entry name" value="Fumarylacetoacetase_C_sf"/>
</dbReference>
<evidence type="ECO:0000256" key="5">
    <source>
        <dbReference type="ARBA" id="ARBA00022723"/>
    </source>
</evidence>
<dbReference type="RefSeq" id="WP_119950395.1">
    <property type="nucleotide sequence ID" value="NZ_QZEZ01000004.1"/>
</dbReference>
<evidence type="ECO:0000256" key="13">
    <source>
        <dbReference type="PIRSR" id="PIRSR605959-3"/>
    </source>
</evidence>
<dbReference type="EMBL" id="QZEZ01000004">
    <property type="protein sequence ID" value="RJK95969.1"/>
    <property type="molecule type" value="Genomic_DNA"/>
</dbReference>
<evidence type="ECO:0000256" key="7">
    <source>
        <dbReference type="ARBA" id="ARBA00022837"/>
    </source>
</evidence>
<evidence type="ECO:0000256" key="2">
    <source>
        <dbReference type="ARBA" id="ARBA00001946"/>
    </source>
</evidence>
<dbReference type="Gene3D" id="2.30.30.230">
    <property type="entry name" value="Fumarylacetoacetase, N-terminal domain"/>
    <property type="match status" value="1"/>
</dbReference>
<dbReference type="Gene3D" id="3.90.850.10">
    <property type="entry name" value="Fumarylacetoacetase-like, C-terminal domain"/>
    <property type="match status" value="1"/>
</dbReference>
<dbReference type="GO" id="GO:0006559">
    <property type="term" value="P:L-phenylalanine catabolic process"/>
    <property type="evidence" value="ECO:0007669"/>
    <property type="project" value="UniProtKB-UniPathway"/>
</dbReference>
<feature type="binding site" evidence="12">
    <location>
        <position position="216"/>
    </location>
    <ligand>
        <name>substrate</name>
    </ligand>
</feature>
<dbReference type="Pfam" id="PF01557">
    <property type="entry name" value="FAA_hydrolase"/>
    <property type="match status" value="1"/>
</dbReference>
<evidence type="ECO:0000256" key="11">
    <source>
        <dbReference type="PIRSR" id="PIRSR605959-1"/>
    </source>
</evidence>
<feature type="active site" description="Proton acceptor" evidence="11">
    <location>
        <position position="110"/>
    </location>
</feature>
<keyword evidence="8 13" id="KW-0460">Magnesium</keyword>
<feature type="binding site" evidence="13">
    <location>
        <position position="229"/>
    </location>
    <ligand>
        <name>Mg(2+)</name>
        <dbReference type="ChEBI" id="CHEBI:18420"/>
    </ligand>
</feature>
<keyword evidence="6 16" id="KW-0378">Hydrolase</keyword>
<organism evidence="16 17">
    <name type="scientific">Vallicoccus soli</name>
    <dbReference type="NCBI Taxonomy" id="2339232"/>
    <lineage>
        <taxon>Bacteria</taxon>
        <taxon>Bacillati</taxon>
        <taxon>Actinomycetota</taxon>
        <taxon>Actinomycetes</taxon>
        <taxon>Motilibacterales</taxon>
        <taxon>Vallicoccaceae</taxon>
        <taxon>Vallicoccus</taxon>
    </lineage>
</organism>
<evidence type="ECO:0000256" key="3">
    <source>
        <dbReference type="ARBA" id="ARBA00004782"/>
    </source>
</evidence>
<comment type="cofactor">
    <cofactor evidence="1 13">
        <name>Ca(2+)</name>
        <dbReference type="ChEBI" id="CHEBI:29108"/>
    </cofactor>
</comment>
<evidence type="ECO:0000256" key="12">
    <source>
        <dbReference type="PIRSR" id="PIRSR605959-2"/>
    </source>
</evidence>
<dbReference type="PANTHER" id="PTHR43069">
    <property type="entry name" value="FUMARYLACETOACETASE"/>
    <property type="match status" value="1"/>
</dbReference>
<gene>
    <name evidence="16" type="primary">fahA</name>
    <name evidence="16" type="ORF">D5H78_10295</name>
</gene>
<dbReference type="UniPathway" id="UPA00139">
    <property type="reaction ID" value="UER00341"/>
</dbReference>
<dbReference type="Pfam" id="PF09298">
    <property type="entry name" value="FAA_hydrolase_N"/>
    <property type="match status" value="1"/>
</dbReference>
<evidence type="ECO:0000313" key="17">
    <source>
        <dbReference type="Proteomes" id="UP000265614"/>
    </source>
</evidence>
<protein>
    <recommendedName>
        <fullName evidence="4">fumarylacetoacetase</fullName>
        <ecNumber evidence="4">3.7.1.2</ecNumber>
    </recommendedName>
</protein>
<dbReference type="PANTHER" id="PTHR43069:SF2">
    <property type="entry name" value="FUMARYLACETOACETASE"/>
    <property type="match status" value="1"/>
</dbReference>
<feature type="binding site" evidence="13">
    <location>
        <position position="209"/>
    </location>
    <ligand>
        <name>Mg(2+)</name>
        <dbReference type="ChEBI" id="CHEBI:18420"/>
    </ligand>
</feature>
<dbReference type="GO" id="GO:0046872">
    <property type="term" value="F:metal ion binding"/>
    <property type="evidence" value="ECO:0007669"/>
    <property type="project" value="UniProtKB-KW"/>
</dbReference>
<dbReference type="OrthoDB" id="3766879at2"/>
<evidence type="ECO:0000256" key="8">
    <source>
        <dbReference type="ARBA" id="ARBA00022842"/>
    </source>
</evidence>
<dbReference type="InterPro" id="IPR015377">
    <property type="entry name" value="Fumarylacetoacetase_N"/>
</dbReference>
<dbReference type="Proteomes" id="UP000265614">
    <property type="component" value="Unassembled WGS sequence"/>
</dbReference>
<evidence type="ECO:0000256" key="10">
    <source>
        <dbReference type="ARBA" id="ARBA00023232"/>
    </source>
</evidence>
<feature type="binding site" evidence="12">
    <location>
        <position position="119"/>
    </location>
    <ligand>
        <name>substrate</name>
    </ligand>
</feature>
<dbReference type="GO" id="GO:0006572">
    <property type="term" value="P:L-tyrosine catabolic process"/>
    <property type="evidence" value="ECO:0007669"/>
    <property type="project" value="UniProtKB-KW"/>
</dbReference>
<comment type="pathway">
    <text evidence="3">Amino-acid degradation; L-phenylalanine degradation; acetoacetate and fumarate from L-phenylalanine: step 6/6.</text>
</comment>
<feature type="binding site" evidence="12">
    <location>
        <position position="105"/>
    </location>
    <ligand>
        <name>substrate</name>
    </ligand>
</feature>
<dbReference type="GO" id="GO:1902000">
    <property type="term" value="P:homogentisate catabolic process"/>
    <property type="evidence" value="ECO:0007669"/>
    <property type="project" value="TreeGrafter"/>
</dbReference>
<dbReference type="NCBIfam" id="TIGR01266">
    <property type="entry name" value="fum_ac_acetase"/>
    <property type="match status" value="1"/>
</dbReference>
<feature type="binding site" evidence="13">
    <location>
        <position position="209"/>
    </location>
    <ligand>
        <name>Ca(2+)</name>
        <dbReference type="ChEBI" id="CHEBI:29108"/>
    </ligand>
</feature>
<keyword evidence="5 13" id="KW-0479">Metal-binding</keyword>
<evidence type="ECO:0000313" key="16">
    <source>
        <dbReference type="EMBL" id="RJK95969.1"/>
    </source>
</evidence>
<feature type="domain" description="Fumarylacetoacetase N-terminal" evidence="15">
    <location>
        <begin position="8"/>
        <end position="95"/>
    </location>
</feature>
<dbReference type="InterPro" id="IPR011234">
    <property type="entry name" value="Fumarylacetoacetase-like_C"/>
</dbReference>
<accession>A0A3A3ZJW4</accession>